<accession>A0A8H7VN64</accession>
<dbReference type="InterPro" id="IPR036390">
    <property type="entry name" value="WH_DNA-bd_sf"/>
</dbReference>
<dbReference type="InterPro" id="IPR036388">
    <property type="entry name" value="WH-like_DNA-bd_sf"/>
</dbReference>
<dbReference type="OrthoDB" id="295656at2759"/>
<protein>
    <recommendedName>
        <fullName evidence="4">COP9 signalosome complex subunit 4</fullName>
    </recommendedName>
</protein>
<evidence type="ECO:0000256" key="4">
    <source>
        <dbReference type="ARBA" id="ARBA00014881"/>
    </source>
</evidence>
<dbReference type="PROSITE" id="PS50250">
    <property type="entry name" value="PCI"/>
    <property type="match status" value="1"/>
</dbReference>
<dbReference type="Gene3D" id="1.10.10.10">
    <property type="entry name" value="Winged helix-like DNA-binding domain superfamily/Winged helix DNA-binding domain"/>
    <property type="match status" value="1"/>
</dbReference>
<keyword evidence="10" id="KW-1185">Reference proteome</keyword>
<dbReference type="InterPro" id="IPR040134">
    <property type="entry name" value="PSMD12/CSN4"/>
</dbReference>
<dbReference type="EMBL" id="JAEPRB010000079">
    <property type="protein sequence ID" value="KAG2222608.1"/>
    <property type="molecule type" value="Genomic_DNA"/>
</dbReference>
<organism evidence="9 10">
    <name type="scientific">Circinella minor</name>
    <dbReference type="NCBI Taxonomy" id="1195481"/>
    <lineage>
        <taxon>Eukaryota</taxon>
        <taxon>Fungi</taxon>
        <taxon>Fungi incertae sedis</taxon>
        <taxon>Mucoromycota</taxon>
        <taxon>Mucoromycotina</taxon>
        <taxon>Mucoromycetes</taxon>
        <taxon>Mucorales</taxon>
        <taxon>Lichtheimiaceae</taxon>
        <taxon>Circinella</taxon>
    </lineage>
</organism>
<dbReference type="InterPro" id="IPR000717">
    <property type="entry name" value="PCI_dom"/>
</dbReference>
<evidence type="ECO:0000256" key="7">
    <source>
        <dbReference type="ARBA" id="ARBA00023242"/>
    </source>
</evidence>
<keyword evidence="7" id="KW-0539">Nucleus</keyword>
<evidence type="ECO:0000256" key="6">
    <source>
        <dbReference type="ARBA" id="ARBA00022790"/>
    </source>
</evidence>
<evidence type="ECO:0000256" key="2">
    <source>
        <dbReference type="ARBA" id="ARBA00004496"/>
    </source>
</evidence>
<dbReference type="SMART" id="SM00088">
    <property type="entry name" value="PINT"/>
    <property type="match status" value="1"/>
</dbReference>
<comment type="similarity">
    <text evidence="3">Belongs to the CSN4 family.</text>
</comment>
<keyword evidence="5" id="KW-0963">Cytoplasm</keyword>
<comment type="caution">
    <text evidence="9">The sequence shown here is derived from an EMBL/GenBank/DDBJ whole genome shotgun (WGS) entry which is preliminary data.</text>
</comment>
<dbReference type="PANTHER" id="PTHR10855:SF2">
    <property type="entry name" value="COP9 SIGNALOSOME COMPLEX SUBUNIT 4"/>
    <property type="match status" value="1"/>
</dbReference>
<feature type="domain" description="PCI" evidence="8">
    <location>
        <begin position="204"/>
        <end position="367"/>
    </location>
</feature>
<dbReference type="GO" id="GO:0008180">
    <property type="term" value="C:COP9 signalosome"/>
    <property type="evidence" value="ECO:0007669"/>
    <property type="project" value="UniProtKB-KW"/>
</dbReference>
<dbReference type="SUPFAM" id="SSF46785">
    <property type="entry name" value="Winged helix' DNA-binding domain"/>
    <property type="match status" value="1"/>
</dbReference>
<gene>
    <name evidence="9" type="ORF">INT45_008727</name>
</gene>
<evidence type="ECO:0000259" key="8">
    <source>
        <dbReference type="PROSITE" id="PS50250"/>
    </source>
</evidence>
<evidence type="ECO:0000313" key="10">
    <source>
        <dbReference type="Proteomes" id="UP000646827"/>
    </source>
</evidence>
<evidence type="ECO:0000256" key="5">
    <source>
        <dbReference type="ARBA" id="ARBA00022490"/>
    </source>
</evidence>
<dbReference type="GO" id="GO:0005829">
    <property type="term" value="C:cytosol"/>
    <property type="evidence" value="ECO:0007669"/>
    <property type="project" value="TreeGrafter"/>
</dbReference>
<dbReference type="PANTHER" id="PTHR10855">
    <property type="entry name" value="26S PROTEASOME NON-ATPASE REGULATORY SUBUNIT 12/COP9 SIGNALOSOME COMPLEX SUBUNIT 4"/>
    <property type="match status" value="1"/>
</dbReference>
<sequence>MDISQRLQNCITNSQQKDKLDGFRSVLDDILSSTPLGPDQVQHLKDYVESVLDEQTGLVVSRQLLAEFIDLFDKRIKESEIQKQLLLFAIERAQPRAVSFEEQLSQLREKLAGVYEAEEEFLEAAQVLQSIQLDSGHRAISDDYKLQVYIRIVQLLLEVDEPVPAETYLNRAALLQPTTEDFVLGLKFKLSQARILDAKRRFLEAASKYHELSYVSQIDEDERIQCLTAAVQCAVLAGAGPQRSRTLATLYKDERTHHLASFPVLEKTYIERVIRSEQIAEFFSTLKPHHVAKLGDGTTVFDRAIREHNLLSASKIYNNITFDELASLLNVSSDKAEEIASQMITENRMVGSIDQLERLISFESGGAAHNERNGDSAITAAAAAANGTTQTNRRIEPSMLEISKWDSAIQTLCHDMDTIIASMNEKYPEYVANNFEAIA</sequence>
<dbReference type="Pfam" id="PF01399">
    <property type="entry name" value="PCI"/>
    <property type="match status" value="1"/>
</dbReference>
<name>A0A8H7VN64_9FUNG</name>
<evidence type="ECO:0000256" key="1">
    <source>
        <dbReference type="ARBA" id="ARBA00004123"/>
    </source>
</evidence>
<dbReference type="Pfam" id="PF22241">
    <property type="entry name" value="PSMD12-CSN4_N"/>
    <property type="match status" value="1"/>
</dbReference>
<evidence type="ECO:0000256" key="3">
    <source>
        <dbReference type="ARBA" id="ARBA00010417"/>
    </source>
</evidence>
<evidence type="ECO:0000313" key="9">
    <source>
        <dbReference type="EMBL" id="KAG2222608.1"/>
    </source>
</evidence>
<dbReference type="InterPro" id="IPR054559">
    <property type="entry name" value="PSMD12-CSN4-like_N"/>
</dbReference>
<keyword evidence="6" id="KW-0736">Signalosome</keyword>
<dbReference type="AlphaFoldDB" id="A0A8H7VN64"/>
<comment type="subcellular location">
    <subcellularLocation>
        <location evidence="2">Cytoplasm</location>
    </subcellularLocation>
    <subcellularLocation>
        <location evidence="1">Nucleus</location>
    </subcellularLocation>
</comment>
<dbReference type="Proteomes" id="UP000646827">
    <property type="component" value="Unassembled WGS sequence"/>
</dbReference>
<proteinExistence type="inferred from homology"/>
<reference evidence="9 10" key="1">
    <citation type="submission" date="2020-12" db="EMBL/GenBank/DDBJ databases">
        <title>Metabolic potential, ecology and presence of endohyphal bacteria is reflected in genomic diversity of Mucoromycotina.</title>
        <authorList>
            <person name="Muszewska A."/>
            <person name="Okrasinska A."/>
            <person name="Steczkiewicz K."/>
            <person name="Drgas O."/>
            <person name="Orlowska M."/>
            <person name="Perlinska-Lenart U."/>
            <person name="Aleksandrzak-Piekarczyk T."/>
            <person name="Szatraj K."/>
            <person name="Zielenkiewicz U."/>
            <person name="Pilsyk S."/>
            <person name="Malc E."/>
            <person name="Mieczkowski P."/>
            <person name="Kruszewska J.S."/>
            <person name="Biernat P."/>
            <person name="Pawlowska J."/>
        </authorList>
    </citation>
    <scope>NUCLEOTIDE SEQUENCE [LARGE SCALE GENOMIC DNA]</scope>
    <source>
        <strain evidence="9 10">CBS 142.35</strain>
    </source>
</reference>